<evidence type="ECO:0000256" key="1">
    <source>
        <dbReference type="ARBA" id="ARBA00008467"/>
    </source>
</evidence>
<dbReference type="InterPro" id="IPR016039">
    <property type="entry name" value="Thiolase-like"/>
</dbReference>
<dbReference type="InterPro" id="IPR014031">
    <property type="entry name" value="Ketoacyl_synth_C"/>
</dbReference>
<dbReference type="Gene3D" id="3.40.47.10">
    <property type="match status" value="2"/>
</dbReference>
<evidence type="ECO:0000256" key="3">
    <source>
        <dbReference type="RuleBase" id="RU003694"/>
    </source>
</evidence>
<reference evidence="5" key="1">
    <citation type="submission" date="2020-07" db="EMBL/GenBank/DDBJ databases">
        <title>Vallitalea pronyensis genome.</title>
        <authorList>
            <person name="Postec A."/>
        </authorList>
    </citation>
    <scope>NUCLEOTIDE SEQUENCE</scope>
    <source>
        <strain evidence="5">FatNI3</strain>
    </source>
</reference>
<evidence type="ECO:0000313" key="6">
    <source>
        <dbReference type="Proteomes" id="UP000683246"/>
    </source>
</evidence>
<dbReference type="CDD" id="cd00834">
    <property type="entry name" value="KAS_I_II"/>
    <property type="match status" value="1"/>
</dbReference>
<dbReference type="Pfam" id="PF00109">
    <property type="entry name" value="ketoacyl-synt"/>
    <property type="match status" value="1"/>
</dbReference>
<comment type="similarity">
    <text evidence="1 3">Belongs to the thiolase-like superfamily. Beta-ketoacyl-ACP synthases family.</text>
</comment>
<feature type="domain" description="Ketosynthase family 3 (KS3)" evidence="4">
    <location>
        <begin position="11"/>
        <end position="408"/>
    </location>
</feature>
<evidence type="ECO:0000313" key="5">
    <source>
        <dbReference type="EMBL" id="QUI21855.1"/>
    </source>
</evidence>
<dbReference type="PROSITE" id="PS52004">
    <property type="entry name" value="KS3_2"/>
    <property type="match status" value="1"/>
</dbReference>
<organism evidence="5 6">
    <name type="scientific">Vallitalea pronyensis</name>
    <dbReference type="NCBI Taxonomy" id="1348613"/>
    <lineage>
        <taxon>Bacteria</taxon>
        <taxon>Bacillati</taxon>
        <taxon>Bacillota</taxon>
        <taxon>Clostridia</taxon>
        <taxon>Lachnospirales</taxon>
        <taxon>Vallitaleaceae</taxon>
        <taxon>Vallitalea</taxon>
    </lineage>
</organism>
<dbReference type="SUPFAM" id="SSF53901">
    <property type="entry name" value="Thiolase-like"/>
    <property type="match status" value="2"/>
</dbReference>
<dbReference type="InterPro" id="IPR018201">
    <property type="entry name" value="Ketoacyl_synth_AS"/>
</dbReference>
<proteinExistence type="inferred from homology"/>
<dbReference type="InterPro" id="IPR020841">
    <property type="entry name" value="PKS_Beta-ketoAc_synthase_dom"/>
</dbReference>
<dbReference type="Proteomes" id="UP000683246">
    <property type="component" value="Chromosome"/>
</dbReference>
<dbReference type="SMART" id="SM00825">
    <property type="entry name" value="PKS_KS"/>
    <property type="match status" value="1"/>
</dbReference>
<dbReference type="Pfam" id="PF02801">
    <property type="entry name" value="Ketoacyl-synt_C"/>
    <property type="match status" value="1"/>
</dbReference>
<sequence length="408" mass="44821">MKHKIVKGEMMKDIVVTGMGVLSTAGFTLDDYWHNLYDGKVTYGMIDEFKSNPNYRIKIGSKIKTSKWNTNVPEDILSTYGKAACYAVSTTLKAIHHAKIDLNQVNNKRVGVVIGTTMGEIEVEEQITKFVCQNKSIDNRLYQQYQTFNIVKAVAEAVGAKGYMFAVPAACAAGNYAVAISKQLLEWDYADMIITGGVDVFSKVAFAGFQRLLSLATDFCRPFDKNRKGLVVGEGCGIVILEKEKQRKNQKVFGRIVGSGLSSNAYHMTAPHIHGEGELLAMKKAMMNTGLSLKDIDYISAHGTGTKANDKIEAKVIKEMFKGHNLPPVSSIKSVLGHSMGAASTLELIACLLMIQRRTILPTMNYQSKDEDCDIDVVANKPRKQNLKYVMSNSFAFGGQTSSLVIGV</sequence>
<dbReference type="GO" id="GO:0006633">
    <property type="term" value="P:fatty acid biosynthetic process"/>
    <property type="evidence" value="ECO:0007669"/>
    <property type="project" value="InterPro"/>
</dbReference>
<keyword evidence="6" id="KW-1185">Reference proteome</keyword>
<dbReference type="InterPro" id="IPR000794">
    <property type="entry name" value="Beta-ketoacyl_synthase"/>
</dbReference>
<dbReference type="AlphaFoldDB" id="A0A8J8MHQ2"/>
<dbReference type="GO" id="GO:0004315">
    <property type="term" value="F:3-oxoacyl-[acyl-carrier-protein] synthase activity"/>
    <property type="evidence" value="ECO:0007669"/>
    <property type="project" value="InterPro"/>
</dbReference>
<dbReference type="KEGG" id="vpy:HZI73_05875"/>
<accession>A0A8J8MHQ2</accession>
<dbReference type="PANTHER" id="PTHR11712">
    <property type="entry name" value="POLYKETIDE SYNTHASE-RELATED"/>
    <property type="match status" value="1"/>
</dbReference>
<dbReference type="PANTHER" id="PTHR11712:SF336">
    <property type="entry name" value="3-OXOACYL-[ACYL-CARRIER-PROTEIN] SYNTHASE, MITOCHONDRIAL"/>
    <property type="match status" value="1"/>
</dbReference>
<name>A0A8J8MHQ2_9FIRM</name>
<evidence type="ECO:0000259" key="4">
    <source>
        <dbReference type="PROSITE" id="PS52004"/>
    </source>
</evidence>
<dbReference type="RefSeq" id="WP_212697325.1">
    <property type="nucleotide sequence ID" value="NZ_CP058649.1"/>
</dbReference>
<protein>
    <submittedName>
        <fullName evidence="5">Beta-ketoacyl-[acyl-carrier-protein] synthase family protein</fullName>
    </submittedName>
</protein>
<keyword evidence="2 3" id="KW-0808">Transferase</keyword>
<dbReference type="InterPro" id="IPR014030">
    <property type="entry name" value="Ketoacyl_synth_N"/>
</dbReference>
<gene>
    <name evidence="5" type="ORF">HZI73_05875</name>
</gene>
<dbReference type="PROSITE" id="PS00606">
    <property type="entry name" value="KS3_1"/>
    <property type="match status" value="1"/>
</dbReference>
<dbReference type="EMBL" id="CP058649">
    <property type="protein sequence ID" value="QUI21855.1"/>
    <property type="molecule type" value="Genomic_DNA"/>
</dbReference>
<evidence type="ECO:0000256" key="2">
    <source>
        <dbReference type="ARBA" id="ARBA00022679"/>
    </source>
</evidence>